<dbReference type="SUPFAM" id="SSF51445">
    <property type="entry name" value="(Trans)glycosidases"/>
    <property type="match status" value="1"/>
</dbReference>
<dbReference type="InterPro" id="IPR014756">
    <property type="entry name" value="Ig_E-set"/>
</dbReference>
<dbReference type="Gene3D" id="3.20.20.80">
    <property type="entry name" value="Glycosidases"/>
    <property type="match status" value="1"/>
</dbReference>
<reference evidence="3 4" key="1">
    <citation type="submission" date="2016-10" db="EMBL/GenBank/DDBJ databases">
        <authorList>
            <person name="de Groot N.N."/>
        </authorList>
    </citation>
    <scope>NUCLEOTIDE SEQUENCE [LARGE SCALE GENOMIC DNA]</scope>
    <source>
        <strain evidence="3 4">DSM 22789</strain>
    </source>
</reference>
<evidence type="ECO:0000259" key="2">
    <source>
        <dbReference type="SMART" id="SM00642"/>
    </source>
</evidence>
<dbReference type="InterPro" id="IPR013783">
    <property type="entry name" value="Ig-like_fold"/>
</dbReference>
<protein>
    <submittedName>
        <fullName evidence="3">1,4-alpha-glucan branching enzyme</fullName>
    </submittedName>
</protein>
<dbReference type="STRING" id="683125.SAMN05660206_107121"/>
<dbReference type="RefSeq" id="WP_093365964.1">
    <property type="nucleotide sequence ID" value="NZ_FOZZ01000007.1"/>
</dbReference>
<dbReference type="PANTHER" id="PTHR43002">
    <property type="entry name" value="GLYCOGEN DEBRANCHING ENZYME"/>
    <property type="match status" value="1"/>
</dbReference>
<evidence type="ECO:0000313" key="4">
    <source>
        <dbReference type="Proteomes" id="UP000198785"/>
    </source>
</evidence>
<feature type="domain" description="Glycosyl hydrolase family 13 catalytic" evidence="2">
    <location>
        <begin position="182"/>
        <end position="544"/>
    </location>
</feature>
<dbReference type="Gene3D" id="2.60.40.10">
    <property type="entry name" value="Immunoglobulins"/>
    <property type="match status" value="1"/>
</dbReference>
<accession>A0A1I6TXS3</accession>
<dbReference type="OrthoDB" id="9761875at2"/>
<evidence type="ECO:0000256" key="1">
    <source>
        <dbReference type="ARBA" id="ARBA00008061"/>
    </source>
</evidence>
<dbReference type="Proteomes" id="UP000198785">
    <property type="component" value="Unassembled WGS sequence"/>
</dbReference>
<dbReference type="Pfam" id="PF00128">
    <property type="entry name" value="Alpha-amylase"/>
    <property type="match status" value="2"/>
</dbReference>
<dbReference type="SMART" id="SM00642">
    <property type="entry name" value="Aamy"/>
    <property type="match status" value="1"/>
</dbReference>
<dbReference type="CDD" id="cd11350">
    <property type="entry name" value="AmyAc_4"/>
    <property type="match status" value="1"/>
</dbReference>
<dbReference type="EMBL" id="FOZZ01000007">
    <property type="protein sequence ID" value="SFS93996.1"/>
    <property type="molecule type" value="Genomic_DNA"/>
</dbReference>
<sequence length="632" mass="71733">MNRSIVVFYLIVLFIGFQACDKKGVTPPGEEIPVPSTLPSGVAEGGVTWDKGSRKATFTLIAPNKKSVNLISSLHDFKPTDANKMHVASDGQTWWLTVENLPTSGHVTYQFLVDGELKVADPYCHLVLDPDHDRYIQGVDFPAYPTGKTNGIVSVLELDAPVYSWKANSFSRPNPYDLVIYELLVRDFVQKHDYKTVQDSIPYFQRLGVNAIQLLPVQEFEGNLSWGYNPSFHLAVDKYYGRANDLKALVDALHEAGIAVILDVVYNHAFGQSPLAQLFFNNAAPTAQNPWLNRAATHPYNVGYDFNHESALTKQFVKDVLKYWVEEFHVDGFRFDLSKGFTQKNSGTSESAVGAWSAYDASRVQIWKEYNDFLKRLDPELYVILEHFGDDQEEQELAEEGMFLWNNLNYVFNEATMGYHNDPKQSSFKRLFKSEHGFAKPNLITYMESHDEERIQYKNQQWGNSAGNYSAKDLPTALQRTEMAAAFLMLSPGPKMIWQFGELGYDIDINHNGRTGEKPILWDYLKDSNRYGLYKQYSKLIHWKRRNTIFRDAAVFEQVEGAVKYFILSEGGQQVMVIGNFGVESNEITITAQMAGTWKDNMTQANKVLATGQKLNLKAGEHYILSSTLLNN</sequence>
<dbReference type="PROSITE" id="PS51257">
    <property type="entry name" value="PROKAR_LIPOPROTEIN"/>
    <property type="match status" value="1"/>
</dbReference>
<dbReference type="GO" id="GO:0005975">
    <property type="term" value="P:carbohydrate metabolic process"/>
    <property type="evidence" value="ECO:0007669"/>
    <property type="project" value="InterPro"/>
</dbReference>
<dbReference type="InterPro" id="IPR017853">
    <property type="entry name" value="GH"/>
</dbReference>
<proteinExistence type="inferred from homology"/>
<dbReference type="SUPFAM" id="SSF81296">
    <property type="entry name" value="E set domains"/>
    <property type="match status" value="1"/>
</dbReference>
<keyword evidence="4" id="KW-1185">Reference proteome</keyword>
<dbReference type="AlphaFoldDB" id="A0A1I6TXS3"/>
<evidence type="ECO:0000313" key="3">
    <source>
        <dbReference type="EMBL" id="SFS93996.1"/>
    </source>
</evidence>
<dbReference type="InterPro" id="IPR006047">
    <property type="entry name" value="GH13_cat_dom"/>
</dbReference>
<gene>
    <name evidence="3" type="ORF">SAMN05660206_107121</name>
</gene>
<comment type="similarity">
    <text evidence="1">Belongs to the glycosyl hydrolase 13 family.</text>
</comment>
<name>A0A1I6TXS3_9SPHI</name>
<organism evidence="3 4">
    <name type="scientific">Sphingobacterium wenxiniae</name>
    <dbReference type="NCBI Taxonomy" id="683125"/>
    <lineage>
        <taxon>Bacteria</taxon>
        <taxon>Pseudomonadati</taxon>
        <taxon>Bacteroidota</taxon>
        <taxon>Sphingobacteriia</taxon>
        <taxon>Sphingobacteriales</taxon>
        <taxon>Sphingobacteriaceae</taxon>
        <taxon>Sphingobacterium</taxon>
    </lineage>
</organism>